<dbReference type="GO" id="GO:0006886">
    <property type="term" value="P:intracellular protein transport"/>
    <property type="evidence" value="ECO:0007669"/>
    <property type="project" value="InterPro"/>
</dbReference>
<dbReference type="Pfam" id="PF04811">
    <property type="entry name" value="Sec23_trunk"/>
    <property type="match status" value="1"/>
</dbReference>
<dbReference type="Gene3D" id="1.20.120.730">
    <property type="entry name" value="Sec23/Sec24 helical domain"/>
    <property type="match status" value="1"/>
</dbReference>
<keyword evidence="6" id="KW-0968">Cytoplasmic vesicle</keyword>
<dbReference type="Pfam" id="PF00626">
    <property type="entry name" value="Gelsolin"/>
    <property type="match status" value="1"/>
</dbReference>
<evidence type="ECO:0000256" key="5">
    <source>
        <dbReference type="ARBA" id="ARBA00022927"/>
    </source>
</evidence>
<dbReference type="SUPFAM" id="SSF81995">
    <property type="entry name" value="beta-sandwich domain of Sec23/24"/>
    <property type="match status" value="1"/>
</dbReference>
<feature type="domain" description="Sec23/Sec24 helical" evidence="11">
    <location>
        <begin position="887"/>
        <end position="987"/>
    </location>
</feature>
<dbReference type="InterPro" id="IPR006896">
    <property type="entry name" value="Sec23/24_trunk_dom"/>
</dbReference>
<dbReference type="Pfam" id="PF04810">
    <property type="entry name" value="zf-Sec23_Sec24"/>
    <property type="match status" value="1"/>
</dbReference>
<evidence type="ECO:0000259" key="11">
    <source>
        <dbReference type="Pfam" id="PF04815"/>
    </source>
</evidence>
<dbReference type="Gene3D" id="2.60.40.1670">
    <property type="entry name" value="beta-sandwich domain of Sec23/24"/>
    <property type="match status" value="1"/>
</dbReference>
<dbReference type="InterPro" id="IPR006900">
    <property type="entry name" value="Sec23/24_helical_dom"/>
</dbReference>
<evidence type="ECO:0000313" key="14">
    <source>
        <dbReference type="Proteomes" id="UP001175271"/>
    </source>
</evidence>
<dbReference type="InterPro" id="IPR007123">
    <property type="entry name" value="Gelsolin-like_dom"/>
</dbReference>
<organism evidence="13 14">
    <name type="scientific">Steinernema hermaphroditum</name>
    <dbReference type="NCBI Taxonomy" id="289476"/>
    <lineage>
        <taxon>Eukaryota</taxon>
        <taxon>Metazoa</taxon>
        <taxon>Ecdysozoa</taxon>
        <taxon>Nematoda</taxon>
        <taxon>Chromadorea</taxon>
        <taxon>Rhabditida</taxon>
        <taxon>Tylenchina</taxon>
        <taxon>Panagrolaimomorpha</taxon>
        <taxon>Strongyloidoidea</taxon>
        <taxon>Steinernematidae</taxon>
        <taxon>Steinernema</taxon>
    </lineage>
</organism>
<dbReference type="GO" id="GO:0070971">
    <property type="term" value="C:endoplasmic reticulum exit site"/>
    <property type="evidence" value="ECO:0007669"/>
    <property type="project" value="TreeGrafter"/>
</dbReference>
<evidence type="ECO:0000256" key="2">
    <source>
        <dbReference type="ARBA" id="ARBA00004397"/>
    </source>
</evidence>
<dbReference type="InterPro" id="IPR012990">
    <property type="entry name" value="Beta-sandwich_Sec23_24"/>
</dbReference>
<dbReference type="SUPFAM" id="SSF81811">
    <property type="entry name" value="Helical domain of Sec23/24"/>
    <property type="match status" value="1"/>
</dbReference>
<keyword evidence="7" id="KW-0472">Membrane</keyword>
<keyword evidence="14" id="KW-1185">Reference proteome</keyword>
<dbReference type="InterPro" id="IPR036180">
    <property type="entry name" value="Gelsolin-like_dom_sf"/>
</dbReference>
<evidence type="ECO:0000256" key="3">
    <source>
        <dbReference type="ARBA" id="ARBA00008334"/>
    </source>
</evidence>
<dbReference type="InterPro" id="IPR036465">
    <property type="entry name" value="vWFA_dom_sf"/>
</dbReference>
<evidence type="ECO:0000256" key="1">
    <source>
        <dbReference type="ARBA" id="ARBA00004299"/>
    </source>
</evidence>
<keyword evidence="5" id="KW-0653">Protein transport</keyword>
<name>A0AA39I0Z9_9BILA</name>
<dbReference type="GO" id="GO:0030127">
    <property type="term" value="C:COPII vesicle coat"/>
    <property type="evidence" value="ECO:0007669"/>
    <property type="project" value="InterPro"/>
</dbReference>
<feature type="domain" description="Sec23/Sec24 beta-sandwich" evidence="12">
    <location>
        <begin position="791"/>
        <end position="875"/>
    </location>
</feature>
<evidence type="ECO:0000259" key="10">
    <source>
        <dbReference type="Pfam" id="PF04811"/>
    </source>
</evidence>
<dbReference type="GO" id="GO:0090110">
    <property type="term" value="P:COPII-coated vesicle cargo loading"/>
    <property type="evidence" value="ECO:0007669"/>
    <property type="project" value="TreeGrafter"/>
</dbReference>
<proteinExistence type="inferred from homology"/>
<gene>
    <name evidence="13" type="ORF">QR680_011641</name>
</gene>
<feature type="transmembrane region" description="Helical" evidence="7">
    <location>
        <begin position="27"/>
        <end position="47"/>
    </location>
</feature>
<comment type="caution">
    <text evidence="13">The sequence shown here is derived from an EMBL/GenBank/DDBJ whole genome shotgun (WGS) entry which is preliminary data.</text>
</comment>
<dbReference type="InterPro" id="IPR036174">
    <property type="entry name" value="Znf_Sec23_Sec24_sf"/>
</dbReference>
<dbReference type="InterPro" id="IPR006895">
    <property type="entry name" value="Znf_Sec23_Sec24"/>
</dbReference>
<dbReference type="EMBL" id="JAUCMV010000002">
    <property type="protein sequence ID" value="KAK0414854.1"/>
    <property type="molecule type" value="Genomic_DNA"/>
</dbReference>
<dbReference type="InterPro" id="IPR029006">
    <property type="entry name" value="ADF-H/Gelsolin-like_dom_sf"/>
</dbReference>
<dbReference type="FunFam" id="3.40.50.410:FF:000020">
    <property type="entry name" value="protein transport protein Sec24D isoform X1"/>
    <property type="match status" value="1"/>
</dbReference>
<protein>
    <recommendedName>
        <fullName evidence="15">VWFA domain-containing protein</fullName>
    </recommendedName>
</protein>
<keyword evidence="4" id="KW-0813">Transport</keyword>
<evidence type="ECO:0000256" key="7">
    <source>
        <dbReference type="SAM" id="Phobius"/>
    </source>
</evidence>
<dbReference type="SUPFAM" id="SSF82919">
    <property type="entry name" value="Zn-finger domain of Sec23/24"/>
    <property type="match status" value="1"/>
</dbReference>
<evidence type="ECO:0000259" key="12">
    <source>
        <dbReference type="Pfam" id="PF08033"/>
    </source>
</evidence>
<evidence type="ECO:0008006" key="15">
    <source>
        <dbReference type="Google" id="ProtNLM"/>
    </source>
</evidence>
<feature type="domain" description="Zinc finger Sec23/Sec24-type" evidence="9">
    <location>
        <begin position="465"/>
        <end position="503"/>
    </location>
</feature>
<dbReference type="Pfam" id="PF08033">
    <property type="entry name" value="Sec23_BS"/>
    <property type="match status" value="1"/>
</dbReference>
<dbReference type="SUPFAM" id="SSF82754">
    <property type="entry name" value="C-terminal, gelsolin-like domain of Sec23/24"/>
    <property type="match status" value="1"/>
</dbReference>
<reference evidence="13" key="1">
    <citation type="submission" date="2023-06" db="EMBL/GenBank/DDBJ databases">
        <title>Genomic analysis of the entomopathogenic nematode Steinernema hermaphroditum.</title>
        <authorList>
            <person name="Schwarz E.M."/>
            <person name="Heppert J.K."/>
            <person name="Baniya A."/>
            <person name="Schwartz H.T."/>
            <person name="Tan C.-H."/>
            <person name="Antoshechkin I."/>
            <person name="Sternberg P.W."/>
            <person name="Goodrich-Blair H."/>
            <person name="Dillman A.R."/>
        </authorList>
    </citation>
    <scope>NUCLEOTIDE SEQUENCE</scope>
    <source>
        <strain evidence="13">PS9179</strain>
        <tissue evidence="13">Whole animal</tissue>
    </source>
</reference>
<feature type="domain" description="Gelsolin-like" evidence="8">
    <location>
        <begin position="1015"/>
        <end position="1084"/>
    </location>
</feature>
<dbReference type="GO" id="GO:0000149">
    <property type="term" value="F:SNARE binding"/>
    <property type="evidence" value="ECO:0007669"/>
    <property type="project" value="TreeGrafter"/>
</dbReference>
<comment type="subcellular location">
    <subcellularLocation>
        <location evidence="1">Cytoplasmic vesicle</location>
        <location evidence="1">COPII-coated vesicle membrane</location>
        <topology evidence="1">Peripheral membrane protein</topology>
        <orientation evidence="1">Cytoplasmic side</orientation>
    </subcellularLocation>
    <subcellularLocation>
        <location evidence="2">Endoplasmic reticulum membrane</location>
        <topology evidence="2">Peripheral membrane protein</topology>
        <orientation evidence="2">Cytoplasmic side</orientation>
    </subcellularLocation>
</comment>
<keyword evidence="7" id="KW-0812">Transmembrane</keyword>
<dbReference type="Gene3D" id="2.30.30.380">
    <property type="entry name" value="Zn-finger domain of Sec23/24"/>
    <property type="match status" value="1"/>
</dbReference>
<evidence type="ECO:0000313" key="13">
    <source>
        <dbReference type="EMBL" id="KAK0414854.1"/>
    </source>
</evidence>
<dbReference type="InterPro" id="IPR036175">
    <property type="entry name" value="Sec23/24_helical_dom_sf"/>
</dbReference>
<feature type="domain" description="Sec23/Sec24 trunk" evidence="10">
    <location>
        <begin position="542"/>
        <end position="786"/>
    </location>
</feature>
<evidence type="ECO:0000256" key="4">
    <source>
        <dbReference type="ARBA" id="ARBA00022448"/>
    </source>
</evidence>
<accession>A0AA39I0Z9</accession>
<sequence length="1143" mass="126733">MAALNRSNYDWSSTVIVKATYMPNTCINIYAAVPAFMVSGTILYVSLSTKTLKGQFKIPIASLASCSLFAASARLLFHLWYLWMHFTNAEVNFVLCSVLRRSYDHGQTPRIFCNLLGYQKIAMLWNHSIQPDLPKGIMAQPQPGYPGLMPQQSITTQIGALSMTAQSTAPGTAPQNTTQPRFGYPGMMPQQPAPTGTMLSNTAQPRLGYPGMMPQQPAPTGTMLSNTAQPRLGYPGMIPQQSIAAQMGAPTMTPLQSAAPGTMPPNMAQAQPGYPGMIPQQLMVPQMTAPTMAPQQSATPGTMPPNMAQPQPGYPGMVPQQSAVPGNMAQPQSSYPGSMPHQPFLSHIAAPGMPSPRLDPVAPLSAAGLPSVVQVIEDDRSSRSGAFPTGYPRAEVPPLVTTTFTALDQGNCNPKFMRSTLYTVPENKDILNRLHIPFSVTITPFASLLPDEGQPPIVDLGELGPQRCQRCKAYVCAFMEFQDGGRRFDCPFCRSSTAVDENYFCHLDHYGRRTDIQYRPELCFGSYEFIAPKMYCKDNVLPKPPAFVFMLDVSYGSVRNGLLSTFCRNLASILNDLPVENGQDRSEVLIGLVTYDQCLHFYNLGNPSGRPEMRVVNDVDAAFVPFMDGFLVPFNEAHDVLVKCLDQIAAMFADTRITETILGPVVNVGMEALKIANRAGKLFIFHSSLPTYEAPGKLKNREDRKALGTDRENTVLNPVTDFYKKLGKKCVQIGCAVDLFVFPSAFIDLATISPLASVTGGTVYSYQYFDSQRDGQRFLLDLRRDVSRHIGFDAMIRVRTSAGIRPTGFYGSFLMENNTDMELGCIDSDKAVVVDIKHDSKLKKDENVYVQAAILFTSCRGQRKLRIHNLCLPISDEYGDFYRSAEPDTIISHLLKTSLKALHEKSPKAVRDDLNLKCARMLATYREQFAETVPSGQLLLPECLKLLPVYANSIMRHEAFCGGPELNVDDRVWQMNIMESCRTDEVLAMLYPRIFEVSSMSLPADTPTEEFSASACVRASGENLHSAKAYLIENGLIVFLWVGAATPQEWVTAVFNVPSFAALDSMHASIPERDNSQSRAIRRLIEHVNEGRQRRMRIQIVKEKDTIEPWMRKFLVEDKYMNASNSYVDFLRHIHQEVRLILA</sequence>
<evidence type="ECO:0000259" key="9">
    <source>
        <dbReference type="Pfam" id="PF04810"/>
    </source>
</evidence>
<dbReference type="GO" id="GO:0005789">
    <property type="term" value="C:endoplasmic reticulum membrane"/>
    <property type="evidence" value="ECO:0007669"/>
    <property type="project" value="UniProtKB-SubCell"/>
</dbReference>
<evidence type="ECO:0000259" key="8">
    <source>
        <dbReference type="Pfam" id="PF00626"/>
    </source>
</evidence>
<dbReference type="Gene3D" id="3.40.50.410">
    <property type="entry name" value="von Willebrand factor, type A domain"/>
    <property type="match status" value="1"/>
</dbReference>
<comment type="similarity">
    <text evidence="3">Belongs to the SEC23/SEC24 family. SEC24 subfamily.</text>
</comment>
<keyword evidence="7" id="KW-1133">Transmembrane helix</keyword>
<dbReference type="SUPFAM" id="SSF53300">
    <property type="entry name" value="vWA-like"/>
    <property type="match status" value="1"/>
</dbReference>
<dbReference type="Pfam" id="PF04815">
    <property type="entry name" value="Sec23_helical"/>
    <property type="match status" value="1"/>
</dbReference>
<dbReference type="PANTHER" id="PTHR13803:SF4">
    <property type="entry name" value="SECRETORY 24CD, ISOFORM C"/>
    <property type="match status" value="1"/>
</dbReference>
<dbReference type="Gene3D" id="3.40.20.10">
    <property type="entry name" value="Severin"/>
    <property type="match status" value="1"/>
</dbReference>
<dbReference type="InterPro" id="IPR050550">
    <property type="entry name" value="SEC23_SEC24_subfamily"/>
</dbReference>
<dbReference type="Proteomes" id="UP001175271">
    <property type="component" value="Unassembled WGS sequence"/>
</dbReference>
<dbReference type="AlphaFoldDB" id="A0AA39I0Z9"/>
<dbReference type="PANTHER" id="PTHR13803">
    <property type="entry name" value="SEC24-RELATED PROTEIN"/>
    <property type="match status" value="1"/>
</dbReference>
<dbReference type="GO" id="GO:0008270">
    <property type="term" value="F:zinc ion binding"/>
    <property type="evidence" value="ECO:0007669"/>
    <property type="project" value="InterPro"/>
</dbReference>
<evidence type="ECO:0000256" key="6">
    <source>
        <dbReference type="ARBA" id="ARBA00023329"/>
    </source>
</evidence>